<dbReference type="GO" id="GO:0004575">
    <property type="term" value="F:sucrose alpha-glucosidase activity"/>
    <property type="evidence" value="ECO:0007669"/>
    <property type="project" value="TreeGrafter"/>
</dbReference>
<dbReference type="GO" id="GO:0005737">
    <property type="term" value="C:cytoplasm"/>
    <property type="evidence" value="ECO:0007669"/>
    <property type="project" value="TreeGrafter"/>
</dbReference>
<feature type="domain" description="Glycosyl hydrolase family 32 N-terminal" evidence="5">
    <location>
        <begin position="13"/>
        <end position="291"/>
    </location>
</feature>
<sequence>MTEYTEIHRPQFHFTSKRKWINDPNGLVYFNGVWHLFFQHNTEANTWGPMWWGHAVSSDLLHWEQKDHALHPDKMGSMFSGSAVVDHNNTSGLGENAIILFYTAANRDDSEASYTQCMAYSLDNGVSWEKYANNPVVKTMVGEDRDPRVVWHAKTQQWIMALYLTEDKFCLLRSQDAKSWEKFQDIQLTSDCECPDFFSLSDNNGNEKWIFSGANGTYTVGSFDGELFTEESSNNLFEYGRNGYASQTWSNTENDRRIQISWMAGGRYPEMPFNQQLSFPLELTLKNINGKPIIHRWPIDEIRSLYLKTINMAECEVSKGKSFIPKTSAKLFDISFIVDKASSKSLYLMIRGHYLSFDWENNEFSTQSSGEHKIVEDRKTIGLPKGKEISVRLLVDKTSIEIFIDNGLLSGSFCFLPDGYINPIVFLSYSGTQYIRNFTLHELKTIWSD</sequence>
<evidence type="ECO:0000256" key="2">
    <source>
        <dbReference type="ARBA" id="ARBA00022801"/>
    </source>
</evidence>
<dbReference type="InterPro" id="IPR013320">
    <property type="entry name" value="ConA-like_dom_sf"/>
</dbReference>
<evidence type="ECO:0000256" key="1">
    <source>
        <dbReference type="ARBA" id="ARBA00009902"/>
    </source>
</evidence>
<gene>
    <name evidence="7" type="ORF">EVB02_02060</name>
</gene>
<evidence type="ECO:0000259" key="5">
    <source>
        <dbReference type="Pfam" id="PF00251"/>
    </source>
</evidence>
<keyword evidence="3 4" id="KW-0326">Glycosidase</keyword>
<dbReference type="GO" id="GO:0005987">
    <property type="term" value="P:sucrose catabolic process"/>
    <property type="evidence" value="ECO:0007669"/>
    <property type="project" value="TreeGrafter"/>
</dbReference>
<dbReference type="Gene3D" id="2.115.10.20">
    <property type="entry name" value="Glycosyl hydrolase domain, family 43"/>
    <property type="match status" value="1"/>
</dbReference>
<dbReference type="SMART" id="SM00640">
    <property type="entry name" value="Glyco_32"/>
    <property type="match status" value="1"/>
</dbReference>
<name>A0A520LM84_9GAMM</name>
<dbReference type="Pfam" id="PF00251">
    <property type="entry name" value="Glyco_hydro_32N"/>
    <property type="match status" value="1"/>
</dbReference>
<accession>A0A520LM84</accession>
<feature type="domain" description="Glycosyl hydrolase family 32 C-terminal" evidence="6">
    <location>
        <begin position="358"/>
        <end position="441"/>
    </location>
</feature>
<dbReference type="PANTHER" id="PTHR42800:SF1">
    <property type="entry name" value="EXOINULINASE INUD (AFU_ORTHOLOGUE AFUA_5G00480)"/>
    <property type="match status" value="1"/>
</dbReference>
<evidence type="ECO:0000256" key="3">
    <source>
        <dbReference type="ARBA" id="ARBA00023295"/>
    </source>
</evidence>
<organism evidence="7 8">
    <name type="scientific">SAR92 clade bacterium</name>
    <dbReference type="NCBI Taxonomy" id="2315479"/>
    <lineage>
        <taxon>Bacteria</taxon>
        <taxon>Pseudomonadati</taxon>
        <taxon>Pseudomonadota</taxon>
        <taxon>Gammaproteobacteria</taxon>
        <taxon>Cellvibrionales</taxon>
        <taxon>Porticoccaceae</taxon>
        <taxon>SAR92 clade</taxon>
    </lineage>
</organism>
<evidence type="ECO:0000313" key="7">
    <source>
        <dbReference type="EMBL" id="RZO06944.1"/>
    </source>
</evidence>
<proteinExistence type="inferred from homology"/>
<dbReference type="InterPro" id="IPR013148">
    <property type="entry name" value="Glyco_hydro_32_N"/>
</dbReference>
<dbReference type="CDD" id="cd18622">
    <property type="entry name" value="GH32_Inu-like"/>
    <property type="match status" value="1"/>
</dbReference>
<dbReference type="PANTHER" id="PTHR42800">
    <property type="entry name" value="EXOINULINASE INUD (AFU_ORTHOLOGUE AFUA_5G00480)"/>
    <property type="match status" value="1"/>
</dbReference>
<dbReference type="SUPFAM" id="SSF49899">
    <property type="entry name" value="Concanavalin A-like lectins/glucanases"/>
    <property type="match status" value="1"/>
</dbReference>
<dbReference type="InterPro" id="IPR013189">
    <property type="entry name" value="Glyco_hydro_32_C"/>
</dbReference>
<dbReference type="Gene3D" id="2.60.120.560">
    <property type="entry name" value="Exo-inulinase, domain 1"/>
    <property type="match status" value="1"/>
</dbReference>
<comment type="caution">
    <text evidence="7">The sequence shown here is derived from an EMBL/GenBank/DDBJ whole genome shotgun (WGS) entry which is preliminary data.</text>
</comment>
<dbReference type="InterPro" id="IPR001362">
    <property type="entry name" value="Glyco_hydro_32"/>
</dbReference>
<keyword evidence="2 4" id="KW-0378">Hydrolase</keyword>
<comment type="similarity">
    <text evidence="1 4">Belongs to the glycosyl hydrolase 32 family.</text>
</comment>
<protein>
    <submittedName>
        <fullName evidence="7">Glycoside hydrolase family 32 protein</fullName>
    </submittedName>
</protein>
<evidence type="ECO:0000256" key="4">
    <source>
        <dbReference type="RuleBase" id="RU362110"/>
    </source>
</evidence>
<reference evidence="7 8" key="1">
    <citation type="submission" date="2019-02" db="EMBL/GenBank/DDBJ databases">
        <title>Prokaryotic population dynamics and viral predation in marine succession experiment using metagenomics: the confinement effect.</title>
        <authorList>
            <person name="Haro-Moreno J.M."/>
            <person name="Rodriguez-Valera F."/>
            <person name="Lopez-Perez M."/>
        </authorList>
    </citation>
    <scope>NUCLEOTIDE SEQUENCE [LARGE SCALE GENOMIC DNA]</scope>
    <source>
        <strain evidence="7">MED-G169</strain>
    </source>
</reference>
<dbReference type="AlphaFoldDB" id="A0A520LM84"/>
<evidence type="ECO:0000259" key="6">
    <source>
        <dbReference type="Pfam" id="PF08244"/>
    </source>
</evidence>
<evidence type="ECO:0000313" key="8">
    <source>
        <dbReference type="Proteomes" id="UP000318148"/>
    </source>
</evidence>
<dbReference type="SUPFAM" id="SSF75005">
    <property type="entry name" value="Arabinanase/levansucrase/invertase"/>
    <property type="match status" value="1"/>
</dbReference>
<dbReference type="EMBL" id="SHBO01000018">
    <property type="protein sequence ID" value="RZO06944.1"/>
    <property type="molecule type" value="Genomic_DNA"/>
</dbReference>
<dbReference type="Pfam" id="PF08244">
    <property type="entry name" value="Glyco_hydro_32C"/>
    <property type="match status" value="1"/>
</dbReference>
<dbReference type="InterPro" id="IPR023296">
    <property type="entry name" value="Glyco_hydro_beta-prop_sf"/>
</dbReference>
<dbReference type="Proteomes" id="UP000318148">
    <property type="component" value="Unassembled WGS sequence"/>
</dbReference>